<dbReference type="KEGG" id="apak:AP3564_15760"/>
<accession>A0A223E8M2</accession>
<evidence type="ECO:0000313" key="2">
    <source>
        <dbReference type="Proteomes" id="UP000214606"/>
    </source>
</evidence>
<dbReference type="AlphaFoldDB" id="A0A223E8M2"/>
<sequence length="178" mass="21075">MYIRINKQKNKNGSVRQYLQICRTFRVDNKVRQQTLCNLGRLEHLLENGSVDNIIEGLAKFSERYFDRIHGQGSSSSVSVLWTKEFGPVYLFRKVWEKLGLGRLLRKIMDDSEAASQYDEAIFAMVLNRLMDPNSKHYIFKQWIDTIYAEGLSDIQLHHYYRALDFLSEQKEKIEEWC</sequence>
<organism evidence="1 2">
    <name type="scientific">Aeribacillus pallidus</name>
    <dbReference type="NCBI Taxonomy" id="33936"/>
    <lineage>
        <taxon>Bacteria</taxon>
        <taxon>Bacillati</taxon>
        <taxon>Bacillota</taxon>
        <taxon>Bacilli</taxon>
        <taxon>Bacillales</taxon>
        <taxon>Bacillaceae</taxon>
        <taxon>Aeribacillus</taxon>
    </lineage>
</organism>
<gene>
    <name evidence="1" type="ORF">AP3564_15760</name>
</gene>
<dbReference type="Proteomes" id="UP000214606">
    <property type="component" value="Chromosome"/>
</dbReference>
<name>A0A223E8M2_9BACI</name>
<protein>
    <submittedName>
        <fullName evidence="1">Uncharacterized protein</fullName>
    </submittedName>
</protein>
<dbReference type="EMBL" id="CP017703">
    <property type="protein sequence ID" value="ASS91475.1"/>
    <property type="molecule type" value="Genomic_DNA"/>
</dbReference>
<evidence type="ECO:0000313" key="1">
    <source>
        <dbReference type="EMBL" id="ASS91475.1"/>
    </source>
</evidence>
<reference evidence="1 2" key="1">
    <citation type="submission" date="2016-10" db="EMBL/GenBank/DDBJ databases">
        <title>The whole genome sequencing and assembly of Aeribacillus pallidus KCTC3564 strain.</title>
        <authorList>
            <person name="Lee Y.-J."/>
            <person name="Park M.-K."/>
            <person name="Yi H."/>
            <person name="Bahn Y.-S."/>
            <person name="Kim J.F."/>
            <person name="Lee D.-W."/>
        </authorList>
    </citation>
    <scope>NUCLEOTIDE SEQUENCE [LARGE SCALE GENOMIC DNA]</scope>
    <source>
        <strain evidence="1 2">KCTC3564</strain>
    </source>
</reference>
<proteinExistence type="predicted"/>